<keyword evidence="2" id="KW-1133">Transmembrane helix</keyword>
<feature type="transmembrane region" description="Helical" evidence="2">
    <location>
        <begin position="367"/>
        <end position="390"/>
    </location>
</feature>
<sequence length="392" mass="38403">MAGVLIALAAGMAAGRAGLVRHRVEAWGPTASRWALGLMLACIGLRLGLDPAVGGQLGRLGVHAAVFAVATAGGAVGAGILAAGGMALVRRRLARGRVAPRRVPGRGTAPTASRTDSGADGTAAGAGAPRPVAPGPAVAALRMSGAAVLAVAAGWAAGGLVLHLAGSPDTVAGTLAGTPVASGFDAGAVAAGSSAVADPTRDGAGPGIALVHWLRHMAGAAAGYALLLLMALFGWDFGRQWPATRASLRAARAKAVVLPVVGGLGSLAGGWLAGRLLGEPPGLALAVAAAFGWYSMAGVVVAQLWGPAAGALAFLANVFRELLTVVAVPLLARRAGGRAWLTVLPGGATTMDTTLPVIAAAVRDAGITALAFVHGLVLTLTAPALIGWLARP</sequence>
<evidence type="ECO:0000256" key="1">
    <source>
        <dbReference type="SAM" id="MobiDB-lite"/>
    </source>
</evidence>
<accession>A0ABZ0QQB7</accession>
<keyword evidence="4" id="KW-1185">Reference proteome</keyword>
<feature type="region of interest" description="Disordered" evidence="1">
    <location>
        <begin position="99"/>
        <end position="129"/>
    </location>
</feature>
<feature type="compositionally biased region" description="Low complexity" evidence="1">
    <location>
        <begin position="118"/>
        <end position="129"/>
    </location>
</feature>
<evidence type="ECO:0000256" key="2">
    <source>
        <dbReference type="SAM" id="Phobius"/>
    </source>
</evidence>
<protein>
    <submittedName>
        <fullName evidence="3">Lysine exporter LysO family protein</fullName>
    </submittedName>
</protein>
<feature type="transmembrane region" description="Helical" evidence="2">
    <location>
        <begin position="339"/>
        <end position="361"/>
    </location>
</feature>
<evidence type="ECO:0000313" key="3">
    <source>
        <dbReference type="EMBL" id="WPD18697.1"/>
    </source>
</evidence>
<dbReference type="PANTHER" id="PTHR35804:SF1">
    <property type="entry name" value="LYSINE EXPORTER LYSO"/>
    <property type="match status" value="1"/>
</dbReference>
<reference evidence="3 4" key="1">
    <citation type="submission" date="2023-08" db="EMBL/GenBank/DDBJ databases">
        <title>Genome sequence of Thermaerobacter compostii strain Ins1, a spore-forming filamentous bacterium isolated from a deep geothermal reservoir.</title>
        <authorList>
            <person name="Bregnard D."/>
            <person name="Gonzalez D."/>
            <person name="Junier P."/>
        </authorList>
    </citation>
    <scope>NUCLEOTIDE SEQUENCE [LARGE SCALE GENOMIC DNA]</scope>
    <source>
        <strain evidence="3 4">Ins1</strain>
    </source>
</reference>
<feature type="transmembrane region" description="Helical" evidence="2">
    <location>
        <begin position="64"/>
        <end position="89"/>
    </location>
</feature>
<dbReference type="PANTHER" id="PTHR35804">
    <property type="entry name" value="LYSINE EXPORTER LYSO"/>
    <property type="match status" value="1"/>
</dbReference>
<dbReference type="EMBL" id="CP132508">
    <property type="protein sequence ID" value="WPD18697.1"/>
    <property type="molecule type" value="Genomic_DNA"/>
</dbReference>
<name>A0ABZ0QQB7_9FIRM</name>
<dbReference type="RefSeq" id="WP_318750499.1">
    <property type="nucleotide sequence ID" value="NZ_CP132508.1"/>
</dbReference>
<dbReference type="InterPro" id="IPR005642">
    <property type="entry name" value="LysO"/>
</dbReference>
<evidence type="ECO:0000313" key="4">
    <source>
        <dbReference type="Proteomes" id="UP001304683"/>
    </source>
</evidence>
<keyword evidence="2" id="KW-0472">Membrane</keyword>
<gene>
    <name evidence="3" type="ORF">Q5761_10070</name>
</gene>
<keyword evidence="2" id="KW-0812">Transmembrane</keyword>
<dbReference type="Proteomes" id="UP001304683">
    <property type="component" value="Chromosome"/>
</dbReference>
<dbReference type="Pfam" id="PF03956">
    <property type="entry name" value="Lys_export"/>
    <property type="match status" value="1"/>
</dbReference>
<organism evidence="3 4">
    <name type="scientific">Thermaerobacter composti</name>
    <dbReference type="NCBI Taxonomy" id="554949"/>
    <lineage>
        <taxon>Bacteria</taxon>
        <taxon>Bacillati</taxon>
        <taxon>Bacillota</taxon>
        <taxon>Clostridia</taxon>
        <taxon>Eubacteriales</taxon>
        <taxon>Clostridiales Family XVII. Incertae Sedis</taxon>
        <taxon>Thermaerobacter</taxon>
    </lineage>
</organism>
<feature type="transmembrane region" description="Helical" evidence="2">
    <location>
        <begin position="217"/>
        <end position="235"/>
    </location>
</feature>
<feature type="transmembrane region" description="Helical" evidence="2">
    <location>
        <begin position="255"/>
        <end position="273"/>
    </location>
</feature>
<proteinExistence type="predicted"/>